<reference evidence="5 6" key="1">
    <citation type="submission" date="2016-06" db="EMBL/GenBank/DDBJ databases">
        <title>Complete genome sequence of a saline-alkali tolerant type strain Dietzia timorensis ID05-A0528T.</title>
        <authorList>
            <person name="Wu X."/>
        </authorList>
    </citation>
    <scope>NUCLEOTIDE SEQUENCE [LARGE SCALE GENOMIC DNA]</scope>
    <source>
        <strain evidence="5 6">ID05-A0528</strain>
    </source>
</reference>
<evidence type="ECO:0000313" key="5">
    <source>
        <dbReference type="EMBL" id="ANI92946.1"/>
    </source>
</evidence>
<evidence type="ECO:0000256" key="2">
    <source>
        <dbReference type="SAM" id="Coils"/>
    </source>
</evidence>
<feature type="domain" description="HTH merR-type" evidence="4">
    <location>
        <begin position="1"/>
        <end position="71"/>
    </location>
</feature>
<dbReference type="InterPro" id="IPR009061">
    <property type="entry name" value="DNA-bd_dom_put_sf"/>
</dbReference>
<name>A0A173LKT0_9ACTN</name>
<keyword evidence="1" id="KW-0238">DNA-binding</keyword>
<evidence type="ECO:0000256" key="3">
    <source>
        <dbReference type="SAM" id="MobiDB-lite"/>
    </source>
</evidence>
<protein>
    <submittedName>
        <fullName evidence="5">Putative HTH-type transcriptional regulator</fullName>
    </submittedName>
</protein>
<feature type="coiled-coil region" evidence="2">
    <location>
        <begin position="82"/>
        <end position="109"/>
    </location>
</feature>
<proteinExistence type="predicted"/>
<evidence type="ECO:0000256" key="1">
    <source>
        <dbReference type="ARBA" id="ARBA00023125"/>
    </source>
</evidence>
<dbReference type="SMART" id="SM00422">
    <property type="entry name" value="HTH_MERR"/>
    <property type="match status" value="1"/>
</dbReference>
<dbReference type="InterPro" id="IPR047057">
    <property type="entry name" value="MerR_fam"/>
</dbReference>
<accession>A0A173LKT0</accession>
<dbReference type="SUPFAM" id="SSF46955">
    <property type="entry name" value="Putative DNA-binding domain"/>
    <property type="match status" value="1"/>
</dbReference>
<feature type="compositionally biased region" description="Basic and acidic residues" evidence="3">
    <location>
        <begin position="129"/>
        <end position="138"/>
    </location>
</feature>
<dbReference type="GO" id="GO:0003677">
    <property type="term" value="F:DNA binding"/>
    <property type="evidence" value="ECO:0007669"/>
    <property type="project" value="UniProtKB-KW"/>
</dbReference>
<dbReference type="CDD" id="cd01109">
    <property type="entry name" value="HTH_YyaN"/>
    <property type="match status" value="1"/>
</dbReference>
<dbReference type="InterPro" id="IPR000551">
    <property type="entry name" value="MerR-type_HTH_dom"/>
</dbReference>
<organism evidence="5 6">
    <name type="scientific">Dietzia timorensis</name>
    <dbReference type="NCBI Taxonomy" id="499555"/>
    <lineage>
        <taxon>Bacteria</taxon>
        <taxon>Bacillati</taxon>
        <taxon>Actinomycetota</taxon>
        <taxon>Actinomycetes</taxon>
        <taxon>Mycobacteriales</taxon>
        <taxon>Dietziaceae</taxon>
        <taxon>Dietzia</taxon>
    </lineage>
</organism>
<dbReference type="Proteomes" id="UP000186104">
    <property type="component" value="Chromosome"/>
</dbReference>
<dbReference type="AlphaFoldDB" id="A0A173LKT0"/>
<dbReference type="KEGG" id="dtm:BJL86_2180"/>
<keyword evidence="2" id="KW-0175">Coiled coil</keyword>
<dbReference type="PROSITE" id="PS50937">
    <property type="entry name" value="HTH_MERR_2"/>
    <property type="match status" value="1"/>
</dbReference>
<evidence type="ECO:0000259" key="4">
    <source>
        <dbReference type="PROSITE" id="PS50937"/>
    </source>
</evidence>
<dbReference type="PANTHER" id="PTHR30204">
    <property type="entry name" value="REDOX-CYCLING DRUG-SENSING TRANSCRIPTIONAL ACTIVATOR SOXR"/>
    <property type="match status" value="1"/>
</dbReference>
<dbReference type="RefSeq" id="WP_067476781.1">
    <property type="nucleotide sequence ID" value="NZ_LMTB01000083.1"/>
</dbReference>
<dbReference type="Gene3D" id="1.10.1660.10">
    <property type="match status" value="1"/>
</dbReference>
<evidence type="ECO:0000313" key="6">
    <source>
        <dbReference type="Proteomes" id="UP000186104"/>
    </source>
</evidence>
<feature type="region of interest" description="Disordered" evidence="3">
    <location>
        <begin position="119"/>
        <end position="138"/>
    </location>
</feature>
<dbReference type="STRING" id="499555.BJL86_2180"/>
<dbReference type="Pfam" id="PF13411">
    <property type="entry name" value="MerR_1"/>
    <property type="match status" value="1"/>
</dbReference>
<dbReference type="EMBL" id="CP015961">
    <property type="protein sequence ID" value="ANI92946.1"/>
    <property type="molecule type" value="Genomic_DNA"/>
</dbReference>
<gene>
    <name evidence="5" type="ORF">BJL86_2180</name>
</gene>
<dbReference type="GO" id="GO:0003700">
    <property type="term" value="F:DNA-binding transcription factor activity"/>
    <property type="evidence" value="ECO:0007669"/>
    <property type="project" value="InterPro"/>
</dbReference>
<sequence>MYSISEVVELTGMSQHTLRLYEREGFFVNKVQRDSRGNRAYDESDVDWLQRLGILRAAGMPIAEISRYVQLVRADSPDENRIEILANHRERVLQELRDAQERLGLMDDKIALYRARLDEGGRGAPWPEAKPDGEAGDG</sequence>
<keyword evidence="6" id="KW-1185">Reference proteome</keyword>
<dbReference type="PANTHER" id="PTHR30204:SF98">
    <property type="entry name" value="HTH-TYPE TRANSCRIPTIONAL REGULATOR ADHR"/>
    <property type="match status" value="1"/>
</dbReference>